<dbReference type="EMBL" id="GBXM01023330">
    <property type="protein sequence ID" value="JAH85247.1"/>
    <property type="molecule type" value="Transcribed_RNA"/>
</dbReference>
<dbReference type="AlphaFoldDB" id="A0A0E9W4I6"/>
<proteinExistence type="predicted"/>
<organism evidence="1">
    <name type="scientific">Anguilla anguilla</name>
    <name type="common">European freshwater eel</name>
    <name type="synonym">Muraena anguilla</name>
    <dbReference type="NCBI Taxonomy" id="7936"/>
    <lineage>
        <taxon>Eukaryota</taxon>
        <taxon>Metazoa</taxon>
        <taxon>Chordata</taxon>
        <taxon>Craniata</taxon>
        <taxon>Vertebrata</taxon>
        <taxon>Euteleostomi</taxon>
        <taxon>Actinopterygii</taxon>
        <taxon>Neopterygii</taxon>
        <taxon>Teleostei</taxon>
        <taxon>Anguilliformes</taxon>
        <taxon>Anguillidae</taxon>
        <taxon>Anguilla</taxon>
    </lineage>
</organism>
<sequence>MHLLLKWSLCIHTEGVRVEGLICKYLICVNGGVGWTTHNGKKKHF</sequence>
<reference evidence="1" key="1">
    <citation type="submission" date="2014-11" db="EMBL/GenBank/DDBJ databases">
        <authorList>
            <person name="Amaro Gonzalez C."/>
        </authorList>
    </citation>
    <scope>NUCLEOTIDE SEQUENCE</scope>
</reference>
<evidence type="ECO:0000313" key="1">
    <source>
        <dbReference type="EMBL" id="JAH85247.1"/>
    </source>
</evidence>
<name>A0A0E9W4I6_ANGAN</name>
<protein>
    <submittedName>
        <fullName evidence="1">Uncharacterized protein</fullName>
    </submittedName>
</protein>
<reference evidence="1" key="2">
    <citation type="journal article" date="2015" name="Fish Shellfish Immunol.">
        <title>Early steps in the European eel (Anguilla anguilla)-Vibrio vulnificus interaction in the gills: Role of the RtxA13 toxin.</title>
        <authorList>
            <person name="Callol A."/>
            <person name="Pajuelo D."/>
            <person name="Ebbesson L."/>
            <person name="Teles M."/>
            <person name="MacKenzie S."/>
            <person name="Amaro C."/>
        </authorList>
    </citation>
    <scope>NUCLEOTIDE SEQUENCE</scope>
</reference>
<accession>A0A0E9W4I6</accession>